<proteinExistence type="predicted"/>
<accession>X7ZXN0</accession>
<sequence length="54" mass="6366">MWSMPAYAATETARIVGQLRHAVMITRRTTPRRRRHDHFCWTRAVLLLHPPAQT</sequence>
<organism evidence="1">
    <name type="scientific">Mycobacterium xenopi 4042</name>
    <dbReference type="NCBI Taxonomy" id="1299334"/>
    <lineage>
        <taxon>Bacteria</taxon>
        <taxon>Bacillati</taxon>
        <taxon>Actinomycetota</taxon>
        <taxon>Actinomycetes</taxon>
        <taxon>Mycobacteriales</taxon>
        <taxon>Mycobacteriaceae</taxon>
        <taxon>Mycobacterium</taxon>
    </lineage>
</organism>
<dbReference type="AlphaFoldDB" id="X7ZXN0"/>
<protein>
    <submittedName>
        <fullName evidence="1">Uncharacterized protein</fullName>
    </submittedName>
</protein>
<dbReference type="EMBL" id="JAOB01000068">
    <property type="protein sequence ID" value="EUA24039.1"/>
    <property type="molecule type" value="Genomic_DNA"/>
</dbReference>
<dbReference type="PATRIC" id="fig|1299334.3.peg.6959"/>
<reference evidence="1" key="1">
    <citation type="submission" date="2014-01" db="EMBL/GenBank/DDBJ databases">
        <authorList>
            <person name="Brown-Elliot B."/>
            <person name="Wallace R."/>
            <person name="Lenaerts A."/>
            <person name="Ordway D."/>
            <person name="DeGroote M.A."/>
            <person name="Parker T."/>
            <person name="Sizemore C."/>
            <person name="Tallon L.J."/>
            <person name="Sadzewicz L.K."/>
            <person name="Sengamalay N."/>
            <person name="Fraser C.M."/>
            <person name="Hine E."/>
            <person name="Shefchek K.A."/>
            <person name="Das S.P."/>
            <person name="Tettelin H."/>
        </authorList>
    </citation>
    <scope>NUCLEOTIDE SEQUENCE [LARGE SCALE GENOMIC DNA]</scope>
    <source>
        <strain evidence="1">4042</strain>
    </source>
</reference>
<name>X7ZXN0_MYCXE</name>
<comment type="caution">
    <text evidence="1">The sequence shown here is derived from an EMBL/GenBank/DDBJ whole genome shotgun (WGS) entry which is preliminary data.</text>
</comment>
<evidence type="ECO:0000313" key="1">
    <source>
        <dbReference type="EMBL" id="EUA24039.1"/>
    </source>
</evidence>
<gene>
    <name evidence="1" type="ORF">I553_3527</name>
</gene>